<dbReference type="CDD" id="cd00477">
    <property type="entry name" value="FTHFS"/>
    <property type="match status" value="1"/>
</dbReference>
<evidence type="ECO:0000313" key="7">
    <source>
        <dbReference type="EMBL" id="MFA0570805.1"/>
    </source>
</evidence>
<name>A0ABV4NH61_9VIBR</name>
<dbReference type="Proteomes" id="UP001570417">
    <property type="component" value="Unassembled WGS sequence"/>
</dbReference>
<dbReference type="InterPro" id="IPR027417">
    <property type="entry name" value="P-loop_NTPase"/>
</dbReference>
<evidence type="ECO:0000313" key="8">
    <source>
        <dbReference type="Proteomes" id="UP001570417"/>
    </source>
</evidence>
<dbReference type="NCBIfam" id="NF010031">
    <property type="entry name" value="PRK13506.1"/>
    <property type="match status" value="1"/>
</dbReference>
<dbReference type="InterPro" id="IPR020628">
    <property type="entry name" value="Formate_THF_ligase_CS"/>
</dbReference>
<proteinExistence type="inferred from homology"/>
<dbReference type="InterPro" id="IPR000559">
    <property type="entry name" value="Formate_THF_ligase"/>
</dbReference>
<dbReference type="Gene3D" id="3.30.1510.10">
    <property type="entry name" value="Domain 2, N(10)-formyltetrahydrofolate synthetase"/>
    <property type="match status" value="1"/>
</dbReference>
<sequence length="594" mass="63375">MLSDIDICRSTVLAPINSIARKAGLLDQEFQALGQHKAKVSLSCLDRLTDDSAINSKLDHPPKPPGKLIVVTAITPTPLGEGKTVTTIGLAQGIAKLNESVSACIRQPSMGPVFGVKGGAAGGGYSQVAPMEELNLHLTGDIHAVTAAHNLASAAIDARIYHEQREGTLAFEQRSGLQALNIDSDRVVWRRVLDHNDRALRMITVGKNEAGKSINGYEREDGFDISAASELMAILALASDLQDLRKRIGKIVLAYDIYNKALTADDFQVAGAMTVTLKDAIEPTLMQTLEGVPAFIHSGPFANIAHGNSSIIADNIALQLSDYVVTEGGFGSDMGFEKACNIKAQTSGKSPDCAVIVTTLRGLKANSGLYNLQPGNPLPDSIFNDDNKALIAGFENLKWHLKNVKKYGVTPVVAINRFPQDSDNELALLKSMVNTYDPEVSVEISNAFGQGGEGAIELAKSVIKACDNDDTFTPLYKFEQTLEEKIMAVAEVGYGASSVTLSETAKCQLEQYTKSGYSDLAVCLAKTPLSISTEARVKGAPTQFDVPIRELKLCAGAGFIYALCGNVMTMPGLPDKPAFMSLDINSKGQIVGLS</sequence>
<comment type="similarity">
    <text evidence="6">Belongs to the formate--tetrahydrofolate ligase family.</text>
</comment>
<keyword evidence="4 6" id="KW-0547">Nucleotide-binding</keyword>
<organism evidence="7 8">
    <name type="scientific">Vibrio gallaecicus</name>
    <dbReference type="NCBI Taxonomy" id="552386"/>
    <lineage>
        <taxon>Bacteria</taxon>
        <taxon>Pseudomonadati</taxon>
        <taxon>Pseudomonadota</taxon>
        <taxon>Gammaproteobacteria</taxon>
        <taxon>Vibrionales</taxon>
        <taxon>Vibrionaceae</taxon>
        <taxon>Vibrio</taxon>
    </lineage>
</organism>
<dbReference type="PROSITE" id="PS00721">
    <property type="entry name" value="FTHFS_1"/>
    <property type="match status" value="1"/>
</dbReference>
<evidence type="ECO:0000256" key="5">
    <source>
        <dbReference type="ARBA" id="ARBA00022840"/>
    </source>
</evidence>
<dbReference type="Gene3D" id="3.40.50.300">
    <property type="entry name" value="P-loop containing nucleotide triphosphate hydrolases"/>
    <property type="match status" value="1"/>
</dbReference>
<evidence type="ECO:0000256" key="2">
    <source>
        <dbReference type="ARBA" id="ARBA00022563"/>
    </source>
</evidence>
<dbReference type="SUPFAM" id="SSF52540">
    <property type="entry name" value="P-loop containing nucleoside triphosphate hydrolases"/>
    <property type="match status" value="1"/>
</dbReference>
<keyword evidence="3 6" id="KW-0436">Ligase</keyword>
<keyword evidence="8" id="KW-1185">Reference proteome</keyword>
<evidence type="ECO:0000256" key="4">
    <source>
        <dbReference type="ARBA" id="ARBA00022741"/>
    </source>
</evidence>
<dbReference type="NCBIfam" id="NF010030">
    <property type="entry name" value="PRK13505.1"/>
    <property type="match status" value="1"/>
</dbReference>
<comment type="catalytic activity">
    <reaction evidence="6">
        <text>(6S)-5,6,7,8-tetrahydrofolate + formate + ATP = (6R)-10-formyltetrahydrofolate + ADP + phosphate</text>
        <dbReference type="Rhea" id="RHEA:20221"/>
        <dbReference type="ChEBI" id="CHEBI:15740"/>
        <dbReference type="ChEBI" id="CHEBI:30616"/>
        <dbReference type="ChEBI" id="CHEBI:43474"/>
        <dbReference type="ChEBI" id="CHEBI:57453"/>
        <dbReference type="ChEBI" id="CHEBI:195366"/>
        <dbReference type="ChEBI" id="CHEBI:456216"/>
        <dbReference type="EC" id="6.3.4.3"/>
    </reaction>
</comment>
<dbReference type="EMBL" id="JBFRUW010000128">
    <property type="protein sequence ID" value="MFA0570805.1"/>
    <property type="molecule type" value="Genomic_DNA"/>
</dbReference>
<protein>
    <recommendedName>
        <fullName evidence="6">Formate--tetrahydrofolate ligase</fullName>
        <ecNumber evidence="6">6.3.4.3</ecNumber>
    </recommendedName>
    <alternativeName>
        <fullName evidence="6">Formyltetrahydrofolate synthetase</fullName>
        <shortName evidence="6">FHS</shortName>
        <shortName evidence="6">FTHFS</shortName>
    </alternativeName>
</protein>
<evidence type="ECO:0000256" key="3">
    <source>
        <dbReference type="ARBA" id="ARBA00022598"/>
    </source>
</evidence>
<evidence type="ECO:0000256" key="6">
    <source>
        <dbReference type="HAMAP-Rule" id="MF_01543"/>
    </source>
</evidence>
<dbReference type="Gene3D" id="3.10.410.10">
    <property type="entry name" value="Formyltetrahydrofolate synthetase, domain 3"/>
    <property type="match status" value="1"/>
</dbReference>
<accession>A0ABV4NH61</accession>
<comment type="caution">
    <text evidence="7">The sequence shown here is derived from an EMBL/GenBank/DDBJ whole genome shotgun (WGS) entry which is preliminary data.</text>
</comment>
<comment type="pathway">
    <text evidence="1 6">One-carbon metabolism; tetrahydrofolate interconversion.</text>
</comment>
<dbReference type="EC" id="6.3.4.3" evidence="6"/>
<dbReference type="HAMAP" id="MF_01543">
    <property type="entry name" value="FTHFS"/>
    <property type="match status" value="1"/>
</dbReference>
<dbReference type="RefSeq" id="WP_372268543.1">
    <property type="nucleotide sequence ID" value="NZ_JBFRUW010000128.1"/>
</dbReference>
<keyword evidence="2 6" id="KW-0554">One-carbon metabolism</keyword>
<dbReference type="Pfam" id="PF01268">
    <property type="entry name" value="FTHFS"/>
    <property type="match status" value="1"/>
</dbReference>
<keyword evidence="5 6" id="KW-0067">ATP-binding</keyword>
<gene>
    <name evidence="6" type="primary">fhs</name>
    <name evidence="7" type="ORF">AB4566_21380</name>
</gene>
<feature type="binding site" evidence="6">
    <location>
        <begin position="77"/>
        <end position="84"/>
    </location>
    <ligand>
        <name>ATP</name>
        <dbReference type="ChEBI" id="CHEBI:30616"/>
    </ligand>
</feature>
<reference evidence="7 8" key="1">
    <citation type="journal article" date="2024" name="ISME J.">
        <title>Tailless and filamentous prophages are predominant in marine Vibrio.</title>
        <authorList>
            <person name="Steensen K."/>
            <person name="Seneca J."/>
            <person name="Bartlau N."/>
            <person name="Yu X.A."/>
            <person name="Hussain F.A."/>
            <person name="Polz M.F."/>
        </authorList>
    </citation>
    <scope>NUCLEOTIDE SEQUENCE [LARGE SCALE GENOMIC DNA]</scope>
    <source>
        <strain evidence="7 8">10N.222.51.A1</strain>
    </source>
</reference>
<evidence type="ECO:0000256" key="1">
    <source>
        <dbReference type="ARBA" id="ARBA00004777"/>
    </source>
</evidence>
<dbReference type="GO" id="GO:0004329">
    <property type="term" value="F:formate-tetrahydrofolate ligase activity"/>
    <property type="evidence" value="ECO:0007669"/>
    <property type="project" value="UniProtKB-EC"/>
</dbReference>